<evidence type="ECO:0000313" key="3">
    <source>
        <dbReference type="Proteomes" id="UP000053477"/>
    </source>
</evidence>
<accession>A0A0H2RZA5</accession>
<gene>
    <name evidence="2" type="ORF">SCHPADRAFT_937099</name>
</gene>
<evidence type="ECO:0000256" key="1">
    <source>
        <dbReference type="SAM" id="MobiDB-lite"/>
    </source>
</evidence>
<dbReference type="STRING" id="27342.A0A0H2RZA5"/>
<protein>
    <submittedName>
        <fullName evidence="2">Uncharacterized protein</fullName>
    </submittedName>
</protein>
<proteinExistence type="predicted"/>
<dbReference type="Proteomes" id="UP000053477">
    <property type="component" value="Unassembled WGS sequence"/>
</dbReference>
<dbReference type="EMBL" id="KQ085905">
    <property type="protein sequence ID" value="KLO17400.1"/>
    <property type="molecule type" value="Genomic_DNA"/>
</dbReference>
<dbReference type="OrthoDB" id="529205at2759"/>
<dbReference type="InParanoid" id="A0A0H2RZA5"/>
<dbReference type="AlphaFoldDB" id="A0A0H2RZA5"/>
<feature type="region of interest" description="Disordered" evidence="1">
    <location>
        <begin position="82"/>
        <end position="101"/>
    </location>
</feature>
<evidence type="ECO:0000313" key="2">
    <source>
        <dbReference type="EMBL" id="KLO17400.1"/>
    </source>
</evidence>
<keyword evidence="3" id="KW-1185">Reference proteome</keyword>
<sequence>MSSTNVIRQIARRSAAVASSSMKTASTRIVASRGLQTRLYSSTMHENDPVVLEREKHRNLHGKHNHGSTVHPEHAPGWNEELASESEAVVKAAQSSSADPAKLVEETVKRVKSKHHGEEVPIVQIKAETEQLLTADNGEVAEAKYEKDEVTGPLKEAVSKVADVLTGNGKKN</sequence>
<name>A0A0H2RZA5_9AGAM</name>
<organism evidence="2 3">
    <name type="scientific">Schizopora paradoxa</name>
    <dbReference type="NCBI Taxonomy" id="27342"/>
    <lineage>
        <taxon>Eukaryota</taxon>
        <taxon>Fungi</taxon>
        <taxon>Dikarya</taxon>
        <taxon>Basidiomycota</taxon>
        <taxon>Agaricomycotina</taxon>
        <taxon>Agaricomycetes</taxon>
        <taxon>Hymenochaetales</taxon>
        <taxon>Schizoporaceae</taxon>
        <taxon>Schizopora</taxon>
    </lineage>
</organism>
<reference evidence="2 3" key="1">
    <citation type="submission" date="2015-04" db="EMBL/GenBank/DDBJ databases">
        <title>Complete genome sequence of Schizopora paradoxa KUC8140, a cosmopolitan wood degrader in East Asia.</title>
        <authorList>
            <consortium name="DOE Joint Genome Institute"/>
            <person name="Min B."/>
            <person name="Park H."/>
            <person name="Jang Y."/>
            <person name="Kim J.-J."/>
            <person name="Kim K.H."/>
            <person name="Pangilinan J."/>
            <person name="Lipzen A."/>
            <person name="Riley R."/>
            <person name="Grigoriev I.V."/>
            <person name="Spatafora J.W."/>
            <person name="Choi I.-G."/>
        </authorList>
    </citation>
    <scope>NUCLEOTIDE SEQUENCE [LARGE SCALE GENOMIC DNA]</scope>
    <source>
        <strain evidence="2 3">KUC8140</strain>
    </source>
</reference>